<protein>
    <recommendedName>
        <fullName evidence="15">Peptide hydrolase</fullName>
        <ecNumber evidence="15">3.4.-.-</ecNumber>
    </recommendedName>
</protein>
<keyword evidence="22" id="KW-1185">Reference proteome</keyword>
<keyword evidence="6 15" id="KW-0645">Protease</keyword>
<dbReference type="InterPro" id="IPR053976">
    <property type="entry name" value="PFF1_TM"/>
</dbReference>
<dbReference type="InterPro" id="IPR007484">
    <property type="entry name" value="Peptidase_M28"/>
</dbReference>
<dbReference type="Gene3D" id="3.40.630.10">
    <property type="entry name" value="Zn peptidases"/>
    <property type="match status" value="1"/>
</dbReference>
<evidence type="ECO:0000256" key="13">
    <source>
        <dbReference type="ARBA" id="ARBA00023136"/>
    </source>
</evidence>
<evidence type="ECO:0000256" key="12">
    <source>
        <dbReference type="ARBA" id="ARBA00023049"/>
    </source>
</evidence>
<dbReference type="InterPro" id="IPR045175">
    <property type="entry name" value="M28_fam"/>
</dbReference>
<evidence type="ECO:0000259" key="20">
    <source>
        <dbReference type="Pfam" id="PF22251"/>
    </source>
</evidence>
<evidence type="ECO:0000313" key="22">
    <source>
        <dbReference type="Proteomes" id="UP001194468"/>
    </source>
</evidence>
<feature type="transmembrane region" description="Helical" evidence="17">
    <location>
        <begin position="343"/>
        <end position="376"/>
    </location>
</feature>
<evidence type="ECO:0000256" key="16">
    <source>
        <dbReference type="SAM" id="MobiDB-lite"/>
    </source>
</evidence>
<dbReference type="InterPro" id="IPR053975">
    <property type="entry name" value="PFF1_C"/>
</dbReference>
<comment type="function">
    <text evidence="2">May be involved in vacuolar sorting and osmoregulation.</text>
</comment>
<feature type="transmembrane region" description="Helical" evidence="17">
    <location>
        <begin position="658"/>
        <end position="675"/>
    </location>
</feature>
<feature type="transmembrane region" description="Helical" evidence="17">
    <location>
        <begin position="682"/>
        <end position="702"/>
    </location>
</feature>
<reference evidence="21" key="1">
    <citation type="submission" date="2019-10" db="EMBL/GenBank/DDBJ databases">
        <authorList>
            <consortium name="DOE Joint Genome Institute"/>
            <person name="Kuo A."/>
            <person name="Miyauchi S."/>
            <person name="Kiss E."/>
            <person name="Drula E."/>
            <person name="Kohler A."/>
            <person name="Sanchez-Garcia M."/>
            <person name="Andreopoulos B."/>
            <person name="Barry K.W."/>
            <person name="Bonito G."/>
            <person name="Buee M."/>
            <person name="Carver A."/>
            <person name="Chen C."/>
            <person name="Cichocki N."/>
            <person name="Clum A."/>
            <person name="Culley D."/>
            <person name="Crous P.W."/>
            <person name="Fauchery L."/>
            <person name="Girlanda M."/>
            <person name="Hayes R."/>
            <person name="Keri Z."/>
            <person name="LaButti K."/>
            <person name="Lipzen A."/>
            <person name="Lombard V."/>
            <person name="Magnuson J."/>
            <person name="Maillard F."/>
            <person name="Morin E."/>
            <person name="Murat C."/>
            <person name="Nolan M."/>
            <person name="Ohm R."/>
            <person name="Pangilinan J."/>
            <person name="Pereira M."/>
            <person name="Perotto S."/>
            <person name="Peter M."/>
            <person name="Riley R."/>
            <person name="Sitrit Y."/>
            <person name="Stielow B."/>
            <person name="Szollosi G."/>
            <person name="Zifcakova L."/>
            <person name="Stursova M."/>
            <person name="Spatafora J.W."/>
            <person name="Tedersoo L."/>
            <person name="Vaario L.-M."/>
            <person name="Yamada A."/>
            <person name="Yan M."/>
            <person name="Wang P."/>
            <person name="Xu J."/>
            <person name="Bruns T."/>
            <person name="Baldrian P."/>
            <person name="Vilgalys R."/>
            <person name="Henrissat B."/>
            <person name="Grigoriev I.V."/>
            <person name="Hibbett D."/>
            <person name="Nagy L.G."/>
            <person name="Martin F.M."/>
        </authorList>
    </citation>
    <scope>NUCLEOTIDE SEQUENCE</scope>
    <source>
        <strain evidence="21">BED1</strain>
    </source>
</reference>
<evidence type="ECO:0000256" key="7">
    <source>
        <dbReference type="ARBA" id="ARBA00022692"/>
    </source>
</evidence>
<evidence type="ECO:0000256" key="15">
    <source>
        <dbReference type="RuleBase" id="RU361240"/>
    </source>
</evidence>
<accession>A0AAD4GBW0</accession>
<comment type="subcellular location">
    <subcellularLocation>
        <location evidence="3">Vacuole membrane</location>
        <topology evidence="3">Multi-pass membrane protein</topology>
    </subcellularLocation>
</comment>
<evidence type="ECO:0000256" key="14">
    <source>
        <dbReference type="ARBA" id="ARBA00023180"/>
    </source>
</evidence>
<dbReference type="PANTHER" id="PTHR12147:SF58">
    <property type="entry name" value="VACUOLAR MEMBRANE PROTEASE"/>
    <property type="match status" value="1"/>
</dbReference>
<evidence type="ECO:0000256" key="9">
    <source>
        <dbReference type="ARBA" id="ARBA00022801"/>
    </source>
</evidence>
<dbReference type="PANTHER" id="PTHR12147">
    <property type="entry name" value="METALLOPEPTIDASE M28 FAMILY MEMBER"/>
    <property type="match status" value="1"/>
</dbReference>
<gene>
    <name evidence="21" type="ORF">L210DRAFT_3622782</name>
</gene>
<keyword evidence="8 15" id="KW-0479">Metal-binding</keyword>
<sequence length="945" mass="103328">MSIRDCFRAIFAFNTIPTTILLVFVYAVIFSAVLVTDNLPPVPRDVRGLDLDQAWWDLHQVSARPHPFNSHANDLVRDFILERLGNIAERYPHIAIDYDVVSNASWASGTLSTRPRAIYQEGNNILVKIQGTDPAFQESGGYLLSAHYDSVSTAPGTTDDSMGIVTLLQMVEYFAKHKSIRTVVFNFNNNEESGLNGAHTFLEHPWADISDVFLNLEGAAAGGRPVMFRATNIAPLFSWTSNHVPHPHANVIFADSFSRGVVRSATDYSVYEEAGLNGLDFAFYKGRSRYHTWYDSIPGMEGGKKALWAMMEGTHGASLALANDDAVHAQPLPRQERPVYFELFGAALVVFSLEAMFITNVVLLSTGPILLLLLAYSKHIVRLSRRIRSGYSAQPNGSGVQENLANRERILATLKTCGAGFWSSTKFWVALAISIGLQAALIAGYVNLNPFILHSQPFLVFASALSLAYLSTVLVVSFPCNVRGTVLAPEQQKLSILLQLYVFTWVLLVFSTVVLRSAEIGGTYFITAWNLCALLGCIAALAEATTNARGFEEAVDGSETHIGPARYQAISTEEDANGQQSSHRIVEDPEPTETTPLVPREHLRIQSSDDGQGAIGWWILQFLLVVPLPVILVFHISITLLGAMNQTLTDGNSPASTYGAVSLLALLLVLPMSPFSINAHRWLTLLILAVFVLSTVYTWVAFPFSQQSPLKIYFVQSVNLSTSGTGIEHATTALTGPKYLLTRHIIPELPSAFGNSVACRDALDKVGLHTCTWEVGPEMAPSPGGKGTAWDGDVPWVSHHLNRTGSNNAQITVQGLNTRFCTLSFTNRRISKFTVAGDGDQGLQKGYDIPALGLSEIQLWSRDFGNQLVVSVEWKDEDVLEGESDDGLKGRVSCGWDEYERATVGGGRSGGKIPSLEEVIQFLPEWAVVSKSTPALFSAEVAFEV</sequence>
<feature type="domain" description="Vacuolar membrane protease transmembrane" evidence="20">
    <location>
        <begin position="426"/>
        <end position="581"/>
    </location>
</feature>
<comment type="caution">
    <text evidence="21">The sequence shown here is derived from an EMBL/GenBank/DDBJ whole genome shotgun (WGS) entry which is preliminary data.</text>
</comment>
<evidence type="ECO:0000256" key="8">
    <source>
        <dbReference type="ARBA" id="ARBA00022723"/>
    </source>
</evidence>
<feature type="transmembrane region" description="Helical" evidence="17">
    <location>
        <begin position="427"/>
        <end position="446"/>
    </location>
</feature>
<evidence type="ECO:0000256" key="17">
    <source>
        <dbReference type="SAM" id="Phobius"/>
    </source>
</evidence>
<keyword evidence="12" id="KW-0482">Metalloprotease</keyword>
<name>A0AAD4GBW0_BOLED</name>
<feature type="transmembrane region" description="Helical" evidence="17">
    <location>
        <begin position="494"/>
        <end position="515"/>
    </location>
</feature>
<evidence type="ECO:0000259" key="18">
    <source>
        <dbReference type="Pfam" id="PF04389"/>
    </source>
</evidence>
<dbReference type="Proteomes" id="UP001194468">
    <property type="component" value="Unassembled WGS sequence"/>
</dbReference>
<keyword evidence="10 15" id="KW-0862">Zinc</keyword>
<feature type="transmembrane region" description="Helical" evidence="17">
    <location>
        <begin position="12"/>
        <end position="35"/>
    </location>
</feature>
<dbReference type="CDD" id="cd03875">
    <property type="entry name" value="M28_Fxna_like"/>
    <property type="match status" value="1"/>
</dbReference>
<evidence type="ECO:0000256" key="1">
    <source>
        <dbReference type="ARBA" id="ARBA00001947"/>
    </source>
</evidence>
<dbReference type="GO" id="GO:0006508">
    <property type="term" value="P:proteolysis"/>
    <property type="evidence" value="ECO:0007669"/>
    <property type="project" value="UniProtKB-KW"/>
</dbReference>
<organism evidence="21 22">
    <name type="scientific">Boletus edulis BED1</name>
    <dbReference type="NCBI Taxonomy" id="1328754"/>
    <lineage>
        <taxon>Eukaryota</taxon>
        <taxon>Fungi</taxon>
        <taxon>Dikarya</taxon>
        <taxon>Basidiomycota</taxon>
        <taxon>Agaricomycotina</taxon>
        <taxon>Agaricomycetes</taxon>
        <taxon>Agaricomycetidae</taxon>
        <taxon>Boletales</taxon>
        <taxon>Boletineae</taxon>
        <taxon>Boletaceae</taxon>
        <taxon>Boletoideae</taxon>
        <taxon>Boletus</taxon>
    </lineage>
</organism>
<dbReference type="Pfam" id="PF22250">
    <property type="entry name" value="PFF1_C"/>
    <property type="match status" value="1"/>
</dbReference>
<dbReference type="GO" id="GO:0046872">
    <property type="term" value="F:metal ion binding"/>
    <property type="evidence" value="ECO:0007669"/>
    <property type="project" value="UniProtKB-KW"/>
</dbReference>
<keyword evidence="9 15" id="KW-0378">Hydrolase</keyword>
<keyword evidence="14" id="KW-0325">Glycoprotein</keyword>
<evidence type="ECO:0000256" key="4">
    <source>
        <dbReference type="ARBA" id="ARBA00010918"/>
    </source>
</evidence>
<evidence type="ECO:0000256" key="3">
    <source>
        <dbReference type="ARBA" id="ARBA00004128"/>
    </source>
</evidence>
<feature type="domain" description="Vacuolar membrane protease C-terminal" evidence="19">
    <location>
        <begin position="710"/>
        <end position="937"/>
    </location>
</feature>
<keyword evidence="13 17" id="KW-0472">Membrane</keyword>
<dbReference type="EMBL" id="WHUW01000026">
    <property type="protein sequence ID" value="KAF8435144.1"/>
    <property type="molecule type" value="Genomic_DNA"/>
</dbReference>
<evidence type="ECO:0000256" key="11">
    <source>
        <dbReference type="ARBA" id="ARBA00022989"/>
    </source>
</evidence>
<reference evidence="21" key="2">
    <citation type="journal article" date="2020" name="Nat. Commun.">
        <title>Large-scale genome sequencing of mycorrhizal fungi provides insights into the early evolution of symbiotic traits.</title>
        <authorList>
            <person name="Miyauchi S."/>
            <person name="Kiss E."/>
            <person name="Kuo A."/>
            <person name="Drula E."/>
            <person name="Kohler A."/>
            <person name="Sanchez-Garcia M."/>
            <person name="Morin E."/>
            <person name="Andreopoulos B."/>
            <person name="Barry K.W."/>
            <person name="Bonito G."/>
            <person name="Buee M."/>
            <person name="Carver A."/>
            <person name="Chen C."/>
            <person name="Cichocki N."/>
            <person name="Clum A."/>
            <person name="Culley D."/>
            <person name="Crous P.W."/>
            <person name="Fauchery L."/>
            <person name="Girlanda M."/>
            <person name="Hayes R.D."/>
            <person name="Keri Z."/>
            <person name="LaButti K."/>
            <person name="Lipzen A."/>
            <person name="Lombard V."/>
            <person name="Magnuson J."/>
            <person name="Maillard F."/>
            <person name="Murat C."/>
            <person name="Nolan M."/>
            <person name="Ohm R.A."/>
            <person name="Pangilinan J."/>
            <person name="Pereira M.F."/>
            <person name="Perotto S."/>
            <person name="Peter M."/>
            <person name="Pfister S."/>
            <person name="Riley R."/>
            <person name="Sitrit Y."/>
            <person name="Stielow J.B."/>
            <person name="Szollosi G."/>
            <person name="Zifcakova L."/>
            <person name="Stursova M."/>
            <person name="Spatafora J.W."/>
            <person name="Tedersoo L."/>
            <person name="Vaario L.M."/>
            <person name="Yamada A."/>
            <person name="Yan M."/>
            <person name="Wang P."/>
            <person name="Xu J."/>
            <person name="Bruns T."/>
            <person name="Baldrian P."/>
            <person name="Vilgalys R."/>
            <person name="Dunand C."/>
            <person name="Henrissat B."/>
            <person name="Grigoriev I.V."/>
            <person name="Hibbett D."/>
            <person name="Nagy L.G."/>
            <person name="Martin F.M."/>
        </authorList>
    </citation>
    <scope>NUCLEOTIDE SEQUENCE</scope>
    <source>
        <strain evidence="21">BED1</strain>
    </source>
</reference>
<dbReference type="SUPFAM" id="SSF53187">
    <property type="entry name" value="Zn-dependent exopeptidases"/>
    <property type="match status" value="1"/>
</dbReference>
<feature type="transmembrane region" description="Helical" evidence="17">
    <location>
        <begin position="521"/>
        <end position="542"/>
    </location>
</feature>
<feature type="transmembrane region" description="Helical" evidence="17">
    <location>
        <begin position="458"/>
        <end position="482"/>
    </location>
</feature>
<feature type="transmembrane region" description="Helical" evidence="17">
    <location>
        <begin position="614"/>
        <end position="638"/>
    </location>
</feature>
<evidence type="ECO:0000256" key="10">
    <source>
        <dbReference type="ARBA" id="ARBA00022833"/>
    </source>
</evidence>
<evidence type="ECO:0000256" key="6">
    <source>
        <dbReference type="ARBA" id="ARBA00022670"/>
    </source>
</evidence>
<proteinExistence type="inferred from homology"/>
<evidence type="ECO:0000256" key="2">
    <source>
        <dbReference type="ARBA" id="ARBA00003273"/>
    </source>
</evidence>
<feature type="domain" description="Peptidase M28" evidence="18">
    <location>
        <begin position="124"/>
        <end position="298"/>
    </location>
</feature>
<keyword evidence="11 17" id="KW-1133">Transmembrane helix</keyword>
<comment type="cofactor">
    <cofactor evidence="1">
        <name>Zn(2+)</name>
        <dbReference type="ChEBI" id="CHEBI:29105"/>
    </cofactor>
</comment>
<feature type="region of interest" description="Disordered" evidence="16">
    <location>
        <begin position="573"/>
        <end position="594"/>
    </location>
</feature>
<dbReference type="EC" id="3.4.-.-" evidence="15"/>
<feature type="domain" description="Vacuolar membrane protease transmembrane" evidence="20">
    <location>
        <begin position="590"/>
        <end position="675"/>
    </location>
</feature>
<dbReference type="Pfam" id="PF04389">
    <property type="entry name" value="Peptidase_M28"/>
    <property type="match status" value="1"/>
</dbReference>
<evidence type="ECO:0000256" key="5">
    <source>
        <dbReference type="ARBA" id="ARBA00022554"/>
    </source>
</evidence>
<dbReference type="Pfam" id="PF22251">
    <property type="entry name" value="PFF1_TM"/>
    <property type="match status" value="2"/>
</dbReference>
<evidence type="ECO:0000313" key="21">
    <source>
        <dbReference type="EMBL" id="KAF8435144.1"/>
    </source>
</evidence>
<keyword evidence="5" id="KW-0926">Vacuole</keyword>
<keyword evidence="7 17" id="KW-0812">Transmembrane</keyword>
<dbReference type="InterPro" id="IPR048024">
    <property type="entry name" value="Fxna-like_M28_dom"/>
</dbReference>
<dbReference type="GO" id="GO:0008235">
    <property type="term" value="F:metalloexopeptidase activity"/>
    <property type="evidence" value="ECO:0007669"/>
    <property type="project" value="InterPro"/>
</dbReference>
<evidence type="ECO:0000259" key="19">
    <source>
        <dbReference type="Pfam" id="PF22250"/>
    </source>
</evidence>
<dbReference type="AlphaFoldDB" id="A0AAD4GBW0"/>
<dbReference type="GO" id="GO:0005774">
    <property type="term" value="C:vacuolar membrane"/>
    <property type="evidence" value="ECO:0007669"/>
    <property type="project" value="UniProtKB-SubCell"/>
</dbReference>
<comment type="similarity">
    <text evidence="4 15">Belongs to the peptidase M28 family.</text>
</comment>